<dbReference type="InterPro" id="IPR001199">
    <property type="entry name" value="Cyt_B5-like_heme/steroid-bd"/>
</dbReference>
<dbReference type="Gene3D" id="1.20.1280.50">
    <property type="match status" value="1"/>
</dbReference>
<keyword evidence="8" id="KW-1185">Reference proteome</keyword>
<proteinExistence type="inferred from homology"/>
<evidence type="ECO:0000313" key="7">
    <source>
        <dbReference type="EMBL" id="OQS06779.1"/>
    </source>
</evidence>
<dbReference type="SUPFAM" id="SSF55856">
    <property type="entry name" value="Cytochrome b5-like heme/steroid binding domain"/>
    <property type="match status" value="1"/>
</dbReference>
<dbReference type="SUPFAM" id="SSF81383">
    <property type="entry name" value="F-box domain"/>
    <property type="match status" value="1"/>
</dbReference>
<evidence type="ECO:0000256" key="2">
    <source>
        <dbReference type="ARBA" id="ARBA00022723"/>
    </source>
</evidence>
<dbReference type="SUPFAM" id="SSF81901">
    <property type="entry name" value="HCP-like"/>
    <property type="match status" value="3"/>
</dbReference>
<dbReference type="STRING" id="74557.A0A1W0A9A5"/>
<dbReference type="Gene3D" id="3.10.120.10">
    <property type="entry name" value="Cytochrome b5-like heme/steroid binding domain"/>
    <property type="match status" value="1"/>
</dbReference>
<feature type="domain" description="F-box" evidence="5">
    <location>
        <begin position="623"/>
        <end position="671"/>
    </location>
</feature>
<comment type="similarity">
    <text evidence="4">Belongs to the sel-1 family.</text>
</comment>
<dbReference type="PANTHER" id="PTHR11102">
    <property type="entry name" value="SEL-1-LIKE PROTEIN"/>
    <property type="match status" value="1"/>
</dbReference>
<keyword evidence="3" id="KW-0408">Iron</keyword>
<comment type="caution">
    <text evidence="7">The sequence shown here is derived from an EMBL/GenBank/DDBJ whole genome shotgun (WGS) entry which is preliminary data.</text>
</comment>
<dbReference type="PROSITE" id="PS50181">
    <property type="entry name" value="FBOX"/>
    <property type="match status" value="1"/>
</dbReference>
<dbReference type="Gene3D" id="1.25.40.10">
    <property type="entry name" value="Tetratricopeptide repeat domain"/>
    <property type="match status" value="1"/>
</dbReference>
<dbReference type="EMBL" id="JNBS01000308">
    <property type="protein sequence ID" value="OQS06779.1"/>
    <property type="molecule type" value="Genomic_DNA"/>
</dbReference>
<sequence>TTAAILTIDTSSDAWVLLEKAHALRISHSKSASELYAKVVAMDNSKASCEAYYALGELQFPSIEAVDMFYESAKCGYAQAQHKIALLSGIEYIPPIPSTSPVANAVLYDQFSQFGGDSKASQTLGYRALYGIGTPKSCPVALKFYKERAAEVFKQGKQPKAGQWRKSIFLADQSDPDTEFYKLIYVSTFALGEKNGKTLFQAAKRLLQLTSPSSEDNYDTIHQWLNLALDNGELGAAAYLGHMYTYGWGCNVNYTKAMAFYKLSVGVPGGEGLNGIGLLHLHGRGVPHNVDEALKYFDKAALQGHADAMYNVALILSARGQHSLASRYYEASSKSGHAMGMFKFAEIIERTSVNPYPHTCAIVIKLYKQVSEALAHPGIALADKAYHQGDYALSYLHYRMAAEEGYLVAQANAIWLIDQGYVTEKATTRLQLIKRAAMQGNGYAKLLWADALFAEGKHKQALSEYVALTSLKLSKTSSLYLAPAFCSVGYMYEYGLGSPPSRSMALDYYSKCIEYEHRISIPIEVFAWKWIIQDYFKKKMMIQAAEGVPPPCRHCLDDSASATSMSSTFFMASCLFLFGFLCSMHNKTATDTQLSPFMRPRRRKFSLEPRKKENKALIIAQQHGSFANLPQTVLHEILMFLDAKDIIPCTMLNTMWKQSLGTDEAMLWQRIYRRDFGEDGKRFNAPCGFSWQEYYFQHRHTRPLERIKLLVGKKCVAVQGQVYDVTDFLYEHPGGHRVISDVLGTDATEVWLEFEHSESARESMKQLLVPDDTCHAYPLQGNLERIANKRHGFFKRWLRKYVPSIRNVS</sequence>
<dbReference type="InterPro" id="IPR018506">
    <property type="entry name" value="Cyt_B5_heme-BS"/>
</dbReference>
<evidence type="ECO:0000259" key="5">
    <source>
        <dbReference type="PROSITE" id="PS50181"/>
    </source>
</evidence>
<dbReference type="GO" id="GO:0046872">
    <property type="term" value="F:metal ion binding"/>
    <property type="evidence" value="ECO:0007669"/>
    <property type="project" value="UniProtKB-KW"/>
</dbReference>
<dbReference type="Pfam" id="PF00173">
    <property type="entry name" value="Cyt-b5"/>
    <property type="match status" value="1"/>
</dbReference>
<dbReference type="GO" id="GO:0020037">
    <property type="term" value="F:heme binding"/>
    <property type="evidence" value="ECO:0007669"/>
    <property type="project" value="InterPro"/>
</dbReference>
<name>A0A1W0A9A5_9STRA</name>
<dbReference type="OrthoDB" id="260519at2759"/>
<dbReference type="InterPro" id="IPR050767">
    <property type="entry name" value="Sel1_AlgK"/>
</dbReference>
<dbReference type="AlphaFoldDB" id="A0A1W0A9A5"/>
<dbReference type="Pfam" id="PF08238">
    <property type="entry name" value="Sel1"/>
    <property type="match status" value="4"/>
</dbReference>
<protein>
    <recommendedName>
        <fullName evidence="9">Cytochrome b5 heme-binding domain-containing protein</fullName>
    </recommendedName>
</protein>
<dbReference type="PANTHER" id="PTHR11102:SF147">
    <property type="entry name" value="SEL1L ADAPTOR SUBUNIT OF ERAD E3 UBIQUITIN LIGASE"/>
    <property type="match status" value="1"/>
</dbReference>
<accession>A0A1W0A9A5</accession>
<feature type="non-terminal residue" evidence="7">
    <location>
        <position position="1"/>
    </location>
</feature>
<organism evidence="7 8">
    <name type="scientific">Thraustotheca clavata</name>
    <dbReference type="NCBI Taxonomy" id="74557"/>
    <lineage>
        <taxon>Eukaryota</taxon>
        <taxon>Sar</taxon>
        <taxon>Stramenopiles</taxon>
        <taxon>Oomycota</taxon>
        <taxon>Saprolegniomycetes</taxon>
        <taxon>Saprolegniales</taxon>
        <taxon>Achlyaceae</taxon>
        <taxon>Thraustotheca</taxon>
    </lineage>
</organism>
<evidence type="ECO:0000259" key="6">
    <source>
        <dbReference type="PROSITE" id="PS50255"/>
    </source>
</evidence>
<reference evidence="7 8" key="1">
    <citation type="journal article" date="2014" name="Genome Biol. Evol.">
        <title>The secreted proteins of Achlya hypogyna and Thraustotheca clavata identify the ancestral oomycete secretome and reveal gene acquisitions by horizontal gene transfer.</title>
        <authorList>
            <person name="Misner I."/>
            <person name="Blouin N."/>
            <person name="Leonard G."/>
            <person name="Richards T.A."/>
            <person name="Lane C.E."/>
        </authorList>
    </citation>
    <scope>NUCLEOTIDE SEQUENCE [LARGE SCALE GENOMIC DNA]</scope>
    <source>
        <strain evidence="7 8">ATCC 34112</strain>
    </source>
</reference>
<evidence type="ECO:0008006" key="9">
    <source>
        <dbReference type="Google" id="ProtNLM"/>
    </source>
</evidence>
<keyword evidence="1" id="KW-0349">Heme</keyword>
<dbReference type="InterPro" id="IPR011990">
    <property type="entry name" value="TPR-like_helical_dom_sf"/>
</dbReference>
<dbReference type="SMART" id="SM00671">
    <property type="entry name" value="SEL1"/>
    <property type="match status" value="6"/>
</dbReference>
<dbReference type="InterPro" id="IPR001810">
    <property type="entry name" value="F-box_dom"/>
</dbReference>
<evidence type="ECO:0000256" key="3">
    <source>
        <dbReference type="ARBA" id="ARBA00023004"/>
    </source>
</evidence>
<evidence type="ECO:0000256" key="1">
    <source>
        <dbReference type="ARBA" id="ARBA00022617"/>
    </source>
</evidence>
<gene>
    <name evidence="7" type="ORF">THRCLA_01190</name>
</gene>
<dbReference type="InterPro" id="IPR006597">
    <property type="entry name" value="Sel1-like"/>
</dbReference>
<dbReference type="InterPro" id="IPR036400">
    <property type="entry name" value="Cyt_B5-like_heme/steroid_sf"/>
</dbReference>
<feature type="domain" description="Cytochrome b5 heme-binding" evidence="6">
    <location>
        <begin position="716"/>
        <end position="773"/>
    </location>
</feature>
<dbReference type="Proteomes" id="UP000243217">
    <property type="component" value="Unassembled WGS sequence"/>
</dbReference>
<keyword evidence="2" id="KW-0479">Metal-binding</keyword>
<dbReference type="InterPro" id="IPR036047">
    <property type="entry name" value="F-box-like_dom_sf"/>
</dbReference>
<dbReference type="SMART" id="SM01117">
    <property type="entry name" value="Cyt-b5"/>
    <property type="match status" value="1"/>
</dbReference>
<evidence type="ECO:0000313" key="8">
    <source>
        <dbReference type="Proteomes" id="UP000243217"/>
    </source>
</evidence>
<dbReference type="PROSITE" id="PS00191">
    <property type="entry name" value="CYTOCHROME_B5_1"/>
    <property type="match status" value="1"/>
</dbReference>
<dbReference type="PROSITE" id="PS50255">
    <property type="entry name" value="CYTOCHROME_B5_2"/>
    <property type="match status" value="1"/>
</dbReference>
<evidence type="ECO:0000256" key="4">
    <source>
        <dbReference type="ARBA" id="ARBA00038101"/>
    </source>
</evidence>